<comment type="catalytic activity">
    <reaction evidence="1">
        <text>Hydrolysis of terminal non-reducing N-acetyl-D-hexosamine residues in N-acetyl-beta-D-hexosaminides.</text>
        <dbReference type="EC" id="3.2.1.52"/>
    </reaction>
</comment>
<dbReference type="GO" id="GO:0004563">
    <property type="term" value="F:beta-N-acetylhexosaminidase activity"/>
    <property type="evidence" value="ECO:0007669"/>
    <property type="project" value="UniProtKB-EC"/>
</dbReference>
<dbReference type="EC" id="3.2.1.52" evidence="3"/>
<dbReference type="Gene3D" id="3.20.20.300">
    <property type="entry name" value="Glycoside hydrolase, family 3, N-terminal domain"/>
    <property type="match status" value="1"/>
</dbReference>
<keyword evidence="5" id="KW-0326">Glycosidase</keyword>
<organism evidence="7 8">
    <name type="scientific">Pararhodospirillum oryzae</name>
    <dbReference type="NCBI Taxonomy" id="478448"/>
    <lineage>
        <taxon>Bacteria</taxon>
        <taxon>Pseudomonadati</taxon>
        <taxon>Pseudomonadota</taxon>
        <taxon>Alphaproteobacteria</taxon>
        <taxon>Rhodospirillales</taxon>
        <taxon>Rhodospirillaceae</taxon>
        <taxon>Pararhodospirillum</taxon>
    </lineage>
</organism>
<comment type="similarity">
    <text evidence="2">Belongs to the glycosyl hydrolase 3 family.</text>
</comment>
<keyword evidence="8" id="KW-1185">Reference proteome</keyword>
<evidence type="ECO:0000256" key="3">
    <source>
        <dbReference type="ARBA" id="ARBA00012663"/>
    </source>
</evidence>
<accession>A0A512HB13</accession>
<proteinExistence type="inferred from homology"/>
<evidence type="ECO:0000256" key="5">
    <source>
        <dbReference type="ARBA" id="ARBA00023295"/>
    </source>
</evidence>
<evidence type="ECO:0000313" key="8">
    <source>
        <dbReference type="Proteomes" id="UP000321567"/>
    </source>
</evidence>
<dbReference type="NCBIfam" id="NF003740">
    <property type="entry name" value="PRK05337.1"/>
    <property type="match status" value="1"/>
</dbReference>
<comment type="caution">
    <text evidence="7">The sequence shown here is derived from an EMBL/GenBank/DDBJ whole genome shotgun (WGS) entry which is preliminary data.</text>
</comment>
<dbReference type="GO" id="GO:0009254">
    <property type="term" value="P:peptidoglycan turnover"/>
    <property type="evidence" value="ECO:0007669"/>
    <property type="project" value="TreeGrafter"/>
</dbReference>
<evidence type="ECO:0000259" key="6">
    <source>
        <dbReference type="Pfam" id="PF00933"/>
    </source>
</evidence>
<evidence type="ECO:0000313" key="7">
    <source>
        <dbReference type="EMBL" id="GEO82570.1"/>
    </source>
</evidence>
<dbReference type="GO" id="GO:0005975">
    <property type="term" value="P:carbohydrate metabolic process"/>
    <property type="evidence" value="ECO:0007669"/>
    <property type="project" value="InterPro"/>
</dbReference>
<name>A0A512HB13_9PROT</name>
<evidence type="ECO:0000256" key="1">
    <source>
        <dbReference type="ARBA" id="ARBA00001231"/>
    </source>
</evidence>
<evidence type="ECO:0000256" key="4">
    <source>
        <dbReference type="ARBA" id="ARBA00022801"/>
    </source>
</evidence>
<dbReference type="Proteomes" id="UP000321567">
    <property type="component" value="Unassembled WGS sequence"/>
</dbReference>
<dbReference type="InterPro" id="IPR050226">
    <property type="entry name" value="NagZ_Beta-hexosaminidase"/>
</dbReference>
<evidence type="ECO:0000256" key="2">
    <source>
        <dbReference type="ARBA" id="ARBA00005336"/>
    </source>
</evidence>
<keyword evidence="4" id="KW-0378">Hydrolase</keyword>
<dbReference type="RefSeq" id="WP_147164598.1">
    <property type="nucleotide sequence ID" value="NZ_BJZO01000089.1"/>
</dbReference>
<reference evidence="7 8" key="1">
    <citation type="submission" date="2019-07" db="EMBL/GenBank/DDBJ databases">
        <title>Whole genome shotgun sequence of Rhodospirillum oryzae NBRC 107573.</title>
        <authorList>
            <person name="Hosoyama A."/>
            <person name="Uohara A."/>
            <person name="Ohji S."/>
            <person name="Ichikawa N."/>
        </authorList>
    </citation>
    <scope>NUCLEOTIDE SEQUENCE [LARGE SCALE GENOMIC DNA]</scope>
    <source>
        <strain evidence="7 8">NBRC 107573</strain>
    </source>
</reference>
<dbReference type="PANTHER" id="PTHR30480:SF13">
    <property type="entry name" value="BETA-HEXOSAMINIDASE"/>
    <property type="match status" value="1"/>
</dbReference>
<dbReference type="InterPro" id="IPR036962">
    <property type="entry name" value="Glyco_hydro_3_N_sf"/>
</dbReference>
<feature type="domain" description="Glycoside hydrolase family 3 N-terminal" evidence="6">
    <location>
        <begin position="32"/>
        <end position="300"/>
    </location>
</feature>
<dbReference type="OrthoDB" id="9786661at2"/>
<dbReference type="EMBL" id="BJZO01000089">
    <property type="protein sequence ID" value="GEO82570.1"/>
    <property type="molecule type" value="Genomic_DNA"/>
</dbReference>
<dbReference type="SUPFAM" id="SSF51445">
    <property type="entry name" value="(Trans)glycosidases"/>
    <property type="match status" value="1"/>
</dbReference>
<protein>
    <recommendedName>
        <fullName evidence="3">beta-N-acetylhexosaminidase</fullName>
        <ecNumber evidence="3">3.2.1.52</ecNumber>
    </recommendedName>
</protein>
<dbReference type="Pfam" id="PF00933">
    <property type="entry name" value="Glyco_hydro_3"/>
    <property type="match status" value="1"/>
</dbReference>
<gene>
    <name evidence="7" type="ORF">ROR02_27010</name>
</gene>
<dbReference type="PANTHER" id="PTHR30480">
    <property type="entry name" value="BETA-HEXOSAMINIDASE-RELATED"/>
    <property type="match status" value="1"/>
</dbReference>
<dbReference type="AlphaFoldDB" id="A0A512HB13"/>
<sequence>MSGNPLALILGIAGPTLTPWETAFLREADPFGFILFNRNVESPAQIQALTETLRALVGRPDAPILIDQEGGRVRRLGPPFWRAPPPAEVFGQLFARDPDKGLEATRLNARLIAHDLGALGIDTDCLPVLDVRHPGAHDIVGDRAFAEDPAVVTALGRAVIEGLQAGGVYPVIKHIPGHGRAQVDSHEHLPVVECSLEQMEAHDLPPFRALADAPFAMTAHIVFPAIDPDAPATLSARVVEEVIRGACGFDGLLMTDDLSMKALKGSMVERTRASFDAGCDLVLHCNGVASEMEAVVSAARPLDAAGTRRWDRARAGRLAPAPCDPAALLDRLGDLLAHG</sequence>
<dbReference type="InterPro" id="IPR017853">
    <property type="entry name" value="GH"/>
</dbReference>
<dbReference type="InterPro" id="IPR001764">
    <property type="entry name" value="Glyco_hydro_3_N"/>
</dbReference>